<comment type="caution">
    <text evidence="2">The sequence shown here is derived from an EMBL/GenBank/DDBJ whole genome shotgun (WGS) entry which is preliminary data.</text>
</comment>
<reference evidence="2 3" key="1">
    <citation type="journal article" date="2019" name="Sci. Rep.">
        <title>Extended insight into the Mycobacterium chelonae-abscessus complex through whole genome sequencing of Mycobacterium salmoniphilum outbreak and Mycobacterium salmoniphilum-like strains.</title>
        <authorList>
            <person name="Behra P.R.K."/>
            <person name="Das S."/>
            <person name="Pettersson B.M.F."/>
            <person name="Shirreff L."/>
            <person name="DuCote T."/>
            <person name="Jacobsson K.G."/>
            <person name="Ennis D.G."/>
            <person name="Kirsebom L.A."/>
        </authorList>
    </citation>
    <scope>NUCLEOTIDE SEQUENCE [LARGE SCALE GENOMIC DNA]</scope>
    <source>
        <strain evidence="2 3">DE 4585</strain>
    </source>
</reference>
<name>A0A4R8RXH5_9MYCO</name>
<evidence type="ECO:0000256" key="1">
    <source>
        <dbReference type="SAM" id="SignalP"/>
    </source>
</evidence>
<organism evidence="2 3">
    <name type="scientific">Mycobacteroides salmoniphilum</name>
    <dbReference type="NCBI Taxonomy" id="404941"/>
    <lineage>
        <taxon>Bacteria</taxon>
        <taxon>Bacillati</taxon>
        <taxon>Actinomycetota</taxon>
        <taxon>Actinomycetes</taxon>
        <taxon>Mycobacteriales</taxon>
        <taxon>Mycobacteriaceae</taxon>
        <taxon>Mycobacteroides</taxon>
    </lineage>
</organism>
<evidence type="ECO:0000313" key="2">
    <source>
        <dbReference type="EMBL" id="TDZ79170.1"/>
    </source>
</evidence>
<dbReference type="EMBL" id="PECH01000008">
    <property type="protein sequence ID" value="TDZ79170.1"/>
    <property type="molecule type" value="Genomic_DNA"/>
</dbReference>
<dbReference type="Proteomes" id="UP000295117">
    <property type="component" value="Unassembled WGS sequence"/>
</dbReference>
<feature type="signal peptide" evidence="1">
    <location>
        <begin position="1"/>
        <end position="23"/>
    </location>
</feature>
<protein>
    <submittedName>
        <fullName evidence="2">Uncharacterized protein</fullName>
    </submittedName>
</protein>
<gene>
    <name evidence="2" type="ORF">DE4585_02905</name>
</gene>
<evidence type="ECO:0000313" key="3">
    <source>
        <dbReference type="Proteomes" id="UP000295117"/>
    </source>
</evidence>
<accession>A0A4R8RXH5</accession>
<dbReference type="AlphaFoldDB" id="A0A4R8RXH5"/>
<feature type="chain" id="PRO_5020450250" evidence="1">
    <location>
        <begin position="24"/>
        <end position="99"/>
    </location>
</feature>
<keyword evidence="1" id="KW-0732">Signal</keyword>
<proteinExistence type="predicted"/>
<sequence length="99" mass="9740" precursor="true">MMKFACAATILMCSLCGAPVATADPPPVNPMPAVPVAVPGGTPNYAATASQPPFGLSPASPRGARISAGVDSGYTARIGAGMNAGQLEDPRGMTEGAIP</sequence>